<dbReference type="Gene3D" id="3.40.630.100">
    <property type="entry name" value="Poly-gamma-glutamate hydrolase, zinc-binding motif"/>
    <property type="match status" value="1"/>
</dbReference>
<proteinExistence type="predicted"/>
<accession>A0ABD5RX33</accession>
<sequence>MRLTIGDDDPRLPDNRSYCRVLRGVADRQGLAVGQQLKLRSGSESAVYTIDGLHDTEETVRLNRDGRTLVSATPGDTAVVDGTVPAADYRDAWEQGDITETIWRDPSPKAAVLAPHGGDIEYGTDDTASRIHKRSDVPTHTWMVHGWNPDAYQRYHISSNRLSPHSYPGLRGLVDRAPFPVAVSLHIHIADYVAVGGGADRDVRVSLGDRIDQCLPDTRDVVVDHDRMKYAGTEDSNVVNRLSPQGIQIELTPEDTYVHREAVAKAVVEWLDRNL</sequence>
<dbReference type="Pfam" id="PF05908">
    <property type="entry name" value="Gamma_PGA_hydro"/>
    <property type="match status" value="1"/>
</dbReference>
<keyword evidence="2" id="KW-1185">Reference proteome</keyword>
<evidence type="ECO:0000313" key="1">
    <source>
        <dbReference type="EMBL" id="MFC6723307.1"/>
    </source>
</evidence>
<gene>
    <name evidence="1" type="ORF">ACFQE1_02630</name>
</gene>
<dbReference type="GO" id="GO:0016787">
    <property type="term" value="F:hydrolase activity"/>
    <property type="evidence" value="ECO:0007669"/>
    <property type="project" value="UniProtKB-KW"/>
</dbReference>
<comment type="caution">
    <text evidence="1">The sequence shown here is derived from an EMBL/GenBank/DDBJ whole genome shotgun (WGS) entry which is preliminary data.</text>
</comment>
<dbReference type="InterPro" id="IPR008585">
    <property type="entry name" value="Gamma_PGA_hydro"/>
</dbReference>
<name>A0ABD5RX33_9EURY</name>
<dbReference type="EMBL" id="JBHSWU010000010">
    <property type="protein sequence ID" value="MFC6723307.1"/>
    <property type="molecule type" value="Genomic_DNA"/>
</dbReference>
<reference evidence="1 2" key="1">
    <citation type="journal article" date="2019" name="Int. J. Syst. Evol. Microbiol.">
        <title>The Global Catalogue of Microorganisms (GCM) 10K type strain sequencing project: providing services to taxonomists for standard genome sequencing and annotation.</title>
        <authorList>
            <consortium name="The Broad Institute Genomics Platform"/>
            <consortium name="The Broad Institute Genome Sequencing Center for Infectious Disease"/>
            <person name="Wu L."/>
            <person name="Ma J."/>
        </authorList>
    </citation>
    <scope>NUCLEOTIDE SEQUENCE [LARGE SCALE GENOMIC DNA]</scope>
    <source>
        <strain evidence="1 2">NBRC 111368</strain>
    </source>
</reference>
<dbReference type="Proteomes" id="UP001596328">
    <property type="component" value="Unassembled WGS sequence"/>
</dbReference>
<dbReference type="AlphaFoldDB" id="A0ABD5RX33"/>
<keyword evidence="1" id="KW-0378">Hydrolase</keyword>
<dbReference type="InterPro" id="IPR038128">
    <property type="entry name" value="Gamma_PGA_hydro_sf"/>
</dbReference>
<organism evidence="1 2">
    <name type="scientific">Halobium palmae</name>
    <dbReference type="NCBI Taxonomy" id="1776492"/>
    <lineage>
        <taxon>Archaea</taxon>
        <taxon>Methanobacteriati</taxon>
        <taxon>Methanobacteriota</taxon>
        <taxon>Stenosarchaea group</taxon>
        <taxon>Halobacteria</taxon>
        <taxon>Halobacteriales</taxon>
        <taxon>Haloferacaceae</taxon>
        <taxon>Halobium</taxon>
    </lineage>
</organism>
<evidence type="ECO:0000313" key="2">
    <source>
        <dbReference type="Proteomes" id="UP001596328"/>
    </source>
</evidence>
<protein>
    <submittedName>
        <fullName evidence="1">Poly-gamma-glutamate hydrolase family protein</fullName>
    </submittedName>
</protein>